<dbReference type="GO" id="GO:0009234">
    <property type="term" value="P:menaquinone biosynthetic process"/>
    <property type="evidence" value="ECO:0007669"/>
    <property type="project" value="UniProtKB-UniRule"/>
</dbReference>
<reference evidence="10 11" key="2">
    <citation type="submission" date="2020-05" db="EMBL/GenBank/DDBJ databases">
        <title>Draft genome sequence of Desulfovibrio sp. strainFSS-1.</title>
        <authorList>
            <person name="Shimoshige H."/>
            <person name="Kobayashi H."/>
            <person name="Maekawa T."/>
        </authorList>
    </citation>
    <scope>NUCLEOTIDE SEQUENCE [LARGE SCALE GENOMIC DNA]</scope>
    <source>
        <strain evidence="10 11">SIID29052-01</strain>
    </source>
</reference>
<dbReference type="InterPro" id="IPR007197">
    <property type="entry name" value="rSAM"/>
</dbReference>
<feature type="binding site" evidence="6 7">
    <location>
        <position position="79"/>
    </location>
    <ligand>
        <name>[4Fe-4S] cluster</name>
        <dbReference type="ChEBI" id="CHEBI:49883"/>
        <note>4Fe-4S-S-AdoMet</note>
    </ligand>
</feature>
<proteinExistence type="inferred from homology"/>
<keyword evidence="6" id="KW-0474">Menaquinone biosynthesis</keyword>
<evidence type="ECO:0000256" key="3">
    <source>
        <dbReference type="ARBA" id="ARBA00022723"/>
    </source>
</evidence>
<evidence type="ECO:0000256" key="8">
    <source>
        <dbReference type="PIRSR" id="PIRSR004762-2"/>
    </source>
</evidence>
<dbReference type="SFLD" id="SFLDG01064">
    <property type="entry name" value="F420__menaquinone_cofactor_bio"/>
    <property type="match status" value="1"/>
</dbReference>
<dbReference type="Pfam" id="PF04055">
    <property type="entry name" value="Radical_SAM"/>
    <property type="match status" value="1"/>
</dbReference>
<feature type="binding site" evidence="6 7">
    <location>
        <position position="72"/>
    </location>
    <ligand>
        <name>[4Fe-4S] cluster</name>
        <dbReference type="ChEBI" id="CHEBI:49883"/>
        <note>4Fe-4S-S-AdoMet</note>
    </ligand>
</feature>
<feature type="binding site" evidence="8">
    <location>
        <position position="148"/>
    </location>
    <ligand>
        <name>(3R)-3-methyl-D-ornithine</name>
        <dbReference type="ChEBI" id="CHEBI:64642"/>
    </ligand>
</feature>
<dbReference type="GO" id="GO:0016765">
    <property type="term" value="F:transferase activity, transferring alkyl or aryl (other than methyl) groups"/>
    <property type="evidence" value="ECO:0007669"/>
    <property type="project" value="InterPro"/>
</dbReference>
<evidence type="ECO:0000256" key="7">
    <source>
        <dbReference type="PIRSR" id="PIRSR004762-1"/>
    </source>
</evidence>
<dbReference type="InterPro" id="IPR020050">
    <property type="entry name" value="FO_synthase_su2"/>
</dbReference>
<evidence type="ECO:0000313" key="11">
    <source>
        <dbReference type="Proteomes" id="UP000494245"/>
    </source>
</evidence>
<feature type="binding site" evidence="8">
    <location>
        <position position="317"/>
    </location>
    <ligand>
        <name>(3R)-3-methyl-D-ornithine</name>
        <dbReference type="ChEBI" id="CHEBI:64642"/>
    </ligand>
</feature>
<dbReference type="InterPro" id="IPR034405">
    <property type="entry name" value="F420"/>
</dbReference>
<dbReference type="NCBIfam" id="TIGR00423">
    <property type="entry name" value="CofH family radical SAM protein"/>
    <property type="match status" value="1"/>
</dbReference>
<accession>A0A6V8M235</accession>
<feature type="domain" description="Radical SAM core" evidence="9">
    <location>
        <begin position="58"/>
        <end position="290"/>
    </location>
</feature>
<dbReference type="PIRSF" id="PIRSF004762">
    <property type="entry name" value="CHP00423"/>
    <property type="match status" value="1"/>
</dbReference>
<dbReference type="UniPathway" id="UPA00079"/>
<dbReference type="PANTHER" id="PTHR43076:SF1">
    <property type="entry name" value="LIPOYL SYNTHASE 2"/>
    <property type="match status" value="1"/>
</dbReference>
<dbReference type="SFLD" id="SFLDG01389">
    <property type="entry name" value="menaquinone_synthsis_involved"/>
    <property type="match status" value="1"/>
</dbReference>
<dbReference type="GO" id="GO:0051539">
    <property type="term" value="F:4 iron, 4 sulfur cluster binding"/>
    <property type="evidence" value="ECO:0007669"/>
    <property type="project" value="UniProtKB-KW"/>
</dbReference>
<evidence type="ECO:0000256" key="5">
    <source>
        <dbReference type="ARBA" id="ARBA00023014"/>
    </source>
</evidence>
<dbReference type="Gene3D" id="3.20.20.70">
    <property type="entry name" value="Aldolase class I"/>
    <property type="match status" value="1"/>
</dbReference>
<dbReference type="NCBIfam" id="TIGR03699">
    <property type="entry name" value="menaquin_MqnC"/>
    <property type="match status" value="1"/>
</dbReference>
<feature type="binding site" evidence="8">
    <location>
        <position position="184"/>
    </location>
    <ligand>
        <name>S-adenosyl-L-methionine</name>
        <dbReference type="ChEBI" id="CHEBI:59789"/>
    </ligand>
</feature>
<keyword evidence="3 6" id="KW-0479">Metal-binding</keyword>
<feature type="binding site" evidence="8">
    <location>
        <position position="295"/>
    </location>
    <ligand>
        <name>(3R)-3-methyl-D-ornithine</name>
        <dbReference type="ChEBI" id="CHEBI:64642"/>
    </ligand>
</feature>
<keyword evidence="5 6" id="KW-0411">Iron-sulfur</keyword>
<feature type="binding site" evidence="8">
    <location>
        <position position="78"/>
    </location>
    <ligand>
        <name>S-adenosyl-L-methionine</name>
        <dbReference type="ChEBI" id="CHEBI:59789"/>
    </ligand>
</feature>
<dbReference type="SFLD" id="SFLDF00343">
    <property type="entry name" value="aminofutalosine_synthase_(mqnE"/>
    <property type="match status" value="1"/>
</dbReference>
<keyword evidence="4 6" id="KW-0408">Iron</keyword>
<dbReference type="CDD" id="cd01335">
    <property type="entry name" value="Radical_SAM"/>
    <property type="match status" value="1"/>
</dbReference>
<dbReference type="InterPro" id="IPR022431">
    <property type="entry name" value="Cyclic_DHFL_synthase_mqnC"/>
</dbReference>
<sequence>MPDAQAIRSLTPQALRAAASGERLNASQALALALHADLSDLGSLAWRMRQRLHPGRFVTYVVDRNVNSTNICECGCRFCAFFKAPNQAGGYALTRDELSAKIEETLALGGRQILLQGGHNPEMGLEYYEGLLAYVRERHPLIHVHGFSPPEIVYFSKLAGVAPAETVRRLRAAGLASIPGGGAEILSDRVRALVAPAKCSSAEWLDVMRQAHLQGLRTTATMMFGHVETWEERIGHLTALRDLQDETRGFTAFIPWGFQPDNTALGGRKCSPQEYLRVLAVSRLTLDNFANVQASWVTMGREIAQASLYYGANDFGSTMIEENVVAAAGVRFRMDEPGLRRAVEGAGFAPRRRAMDYTLLEPL</sequence>
<evidence type="ECO:0000256" key="4">
    <source>
        <dbReference type="ARBA" id="ARBA00023004"/>
    </source>
</evidence>
<dbReference type="Proteomes" id="UP000494245">
    <property type="component" value="Unassembled WGS sequence"/>
</dbReference>
<feature type="binding site" evidence="6 7">
    <location>
        <position position="76"/>
    </location>
    <ligand>
        <name>[4Fe-4S] cluster</name>
        <dbReference type="ChEBI" id="CHEBI:49883"/>
        <note>4Fe-4S-S-AdoMet</note>
    </ligand>
</feature>
<evidence type="ECO:0000256" key="2">
    <source>
        <dbReference type="ARBA" id="ARBA00022691"/>
    </source>
</evidence>
<dbReference type="PROSITE" id="PS51918">
    <property type="entry name" value="RADICAL_SAM"/>
    <property type="match status" value="1"/>
</dbReference>
<evidence type="ECO:0000259" key="9">
    <source>
        <dbReference type="PROSITE" id="PS51918"/>
    </source>
</evidence>
<dbReference type="EMBL" id="BLTE01000025">
    <property type="protein sequence ID" value="GFK95887.1"/>
    <property type="molecule type" value="Genomic_DNA"/>
</dbReference>
<dbReference type="EC" id="1.21.98.1" evidence="6"/>
<dbReference type="SFLD" id="SFLDF00342">
    <property type="entry name" value="cyclic_dehypoxanthine_futalosi"/>
    <property type="match status" value="1"/>
</dbReference>
<comment type="cofactor">
    <cofactor evidence="6 7">
        <name>[4Fe-4S] cluster</name>
        <dbReference type="ChEBI" id="CHEBI:49883"/>
    </cofactor>
    <text evidence="6 7">Binds 1 [4Fe-4S] cluster. The cluster is coordinated with 3 cysteines and an exchangeable S-adenosyl-L-methionine.</text>
</comment>
<dbReference type="InterPro" id="IPR013785">
    <property type="entry name" value="Aldolase_TIM"/>
</dbReference>
<dbReference type="Pfam" id="PF19288">
    <property type="entry name" value="CofH_C"/>
    <property type="match status" value="1"/>
</dbReference>
<gene>
    <name evidence="6 10" type="primary">mqnC</name>
    <name evidence="10" type="ORF">NNJEOMEG_03760</name>
</gene>
<dbReference type="InterPro" id="IPR045567">
    <property type="entry name" value="CofH/MnqC-like_C"/>
</dbReference>
<evidence type="ECO:0000256" key="6">
    <source>
        <dbReference type="HAMAP-Rule" id="MF_00992"/>
    </source>
</evidence>
<evidence type="ECO:0000313" key="10">
    <source>
        <dbReference type="EMBL" id="GFK95887.1"/>
    </source>
</evidence>
<dbReference type="AlphaFoldDB" id="A0A6V8M235"/>
<evidence type="ECO:0000256" key="1">
    <source>
        <dbReference type="ARBA" id="ARBA00022485"/>
    </source>
</evidence>
<comment type="function">
    <text evidence="6">Radical SAM enzyme that catalyzes the cyclization of dehypoxanthine futalosine (DHFL) into cyclic dehypoxanthine futalosine (CDHFL), a step in the biosynthesis of menaquinone (MK, vitamin K2).</text>
</comment>
<dbReference type="GO" id="GO:0044689">
    <property type="term" value="F:7,8-didemethyl-8-hydroxy-5-deazariboflavin synthase activity"/>
    <property type="evidence" value="ECO:0007669"/>
    <property type="project" value="TreeGrafter"/>
</dbReference>
<dbReference type="GO" id="GO:0046992">
    <property type="term" value="F:oxidoreductase activity, acting on X-H and Y-H to form an X-Y bond"/>
    <property type="evidence" value="ECO:0007669"/>
    <property type="project" value="UniProtKB-UniRule"/>
</dbReference>
<comment type="catalytic activity">
    <reaction evidence="6">
        <text>dehypoxanthine futalosine + S-adenosyl-L-methionine = cyclic dehypoxanthinylfutalosinate + 5'-deoxyadenosine + L-methionine + H(+)</text>
        <dbReference type="Rhea" id="RHEA:33083"/>
        <dbReference type="ChEBI" id="CHEBI:15378"/>
        <dbReference type="ChEBI" id="CHEBI:17319"/>
        <dbReference type="ChEBI" id="CHEBI:57844"/>
        <dbReference type="ChEBI" id="CHEBI:58864"/>
        <dbReference type="ChEBI" id="CHEBI:59789"/>
        <dbReference type="ChEBI" id="CHEBI:64270"/>
        <dbReference type="EC" id="1.21.98.1"/>
    </reaction>
</comment>
<dbReference type="HAMAP" id="MF_00992">
    <property type="entry name" value="MqnC"/>
    <property type="match status" value="1"/>
</dbReference>
<dbReference type="InterPro" id="IPR058240">
    <property type="entry name" value="rSAM_sf"/>
</dbReference>
<organism evidence="10 11">
    <name type="scientific">Fundidesulfovibrio magnetotacticus</name>
    <dbReference type="NCBI Taxonomy" id="2730080"/>
    <lineage>
        <taxon>Bacteria</taxon>
        <taxon>Pseudomonadati</taxon>
        <taxon>Thermodesulfobacteriota</taxon>
        <taxon>Desulfovibrionia</taxon>
        <taxon>Desulfovibrionales</taxon>
        <taxon>Desulfovibrionaceae</taxon>
        <taxon>Fundidesulfovibrio</taxon>
    </lineage>
</organism>
<keyword evidence="11" id="KW-1185">Reference proteome</keyword>
<dbReference type="GO" id="GO:0005506">
    <property type="term" value="F:iron ion binding"/>
    <property type="evidence" value="ECO:0007669"/>
    <property type="project" value="UniProtKB-UniRule"/>
</dbReference>
<name>A0A6V8M235_9BACT</name>
<comment type="similarity">
    <text evidence="6">Belongs to the radical SAM superfamily. MqnC family.</text>
</comment>
<dbReference type="SFLD" id="SFLDS00029">
    <property type="entry name" value="Radical_SAM"/>
    <property type="match status" value="1"/>
</dbReference>
<dbReference type="PANTHER" id="PTHR43076">
    <property type="entry name" value="FO SYNTHASE (COFH)"/>
    <property type="match status" value="1"/>
</dbReference>
<comment type="caution">
    <text evidence="10">The sequence shown here is derived from an EMBL/GenBank/DDBJ whole genome shotgun (WGS) entry which is preliminary data.</text>
</comment>
<keyword evidence="2 6" id="KW-0949">S-adenosyl-L-methionine</keyword>
<protein>
    <recommendedName>
        <fullName evidence="6">Cyclic dehypoxanthine futalosine synthase</fullName>
        <shortName evidence="6">Cyclic DHFL synthase</shortName>
        <ecNumber evidence="6">1.21.98.1</ecNumber>
    </recommendedName>
    <alternativeName>
        <fullName evidence="6">Dehypoxanthine futalosine cyclase</fullName>
        <shortName evidence="6">DHFL cyclase</shortName>
    </alternativeName>
    <alternativeName>
        <fullName evidence="6">Menaquinone biosynthetic enzyme MqnC</fullName>
    </alternativeName>
</protein>
<reference evidence="10 11" key="1">
    <citation type="submission" date="2020-04" db="EMBL/GenBank/DDBJ databases">
        <authorList>
            <consortium name="Desulfovibrio sp. FSS-1 genome sequencing consortium"/>
            <person name="Shimoshige H."/>
            <person name="Kobayashi H."/>
            <person name="Maekawa T."/>
        </authorList>
    </citation>
    <scope>NUCLEOTIDE SEQUENCE [LARGE SCALE GENOMIC DNA]</scope>
    <source>
        <strain evidence="10 11">SIID29052-01</strain>
    </source>
</reference>
<dbReference type="RefSeq" id="WP_235957036.1">
    <property type="nucleotide sequence ID" value="NZ_BLTE01000025.1"/>
</dbReference>
<keyword evidence="6 10" id="KW-0560">Oxidoreductase</keyword>
<keyword evidence="1 6" id="KW-0004">4Fe-4S</keyword>
<dbReference type="SUPFAM" id="SSF102114">
    <property type="entry name" value="Radical SAM enzymes"/>
    <property type="match status" value="1"/>
</dbReference>
<comment type="pathway">
    <text evidence="6">Quinol/quinone metabolism; menaquinone biosynthesis.</text>
</comment>